<proteinExistence type="predicted"/>
<dbReference type="VEuPathDB" id="FungiDB:VP01_5022g2"/>
<reference evidence="2 3" key="1">
    <citation type="submission" date="2015-08" db="EMBL/GenBank/DDBJ databases">
        <title>Next Generation Sequencing and Analysis of the Genome of Puccinia sorghi L Schw, the Causal Agent of Maize Common Rust.</title>
        <authorList>
            <person name="Rochi L."/>
            <person name="Burguener G."/>
            <person name="Darino M."/>
            <person name="Turjanski A."/>
            <person name="Kreff E."/>
            <person name="Dieguez M.J."/>
            <person name="Sacco F."/>
        </authorList>
    </citation>
    <scope>NUCLEOTIDE SEQUENCE [LARGE SCALE GENOMIC DNA]</scope>
    <source>
        <strain evidence="2 3">RO10H11247</strain>
    </source>
</reference>
<sequence length="140" mass="16032">EGGSIKYWTAKPKHYVAPSQVLSSYRFLHSGLNVVLDPLNEDSIIAIIKLNPFEKLTPSEKDDLNFISNFLHKSKQFISPFGTEDQILFNSHYFKSSEVGEIIGEIFRKLAHEPFQKNDNLMKNYNFPSFSDLSYGKISP</sequence>
<evidence type="ECO:0000313" key="3">
    <source>
        <dbReference type="Proteomes" id="UP000037035"/>
    </source>
</evidence>
<keyword evidence="3" id="KW-1185">Reference proteome</keyword>
<evidence type="ECO:0000313" key="2">
    <source>
        <dbReference type="EMBL" id="KNZ49418.1"/>
    </source>
</evidence>
<name>A0A0L6ULL4_9BASI</name>
<accession>A0A0L6ULL4</accession>
<feature type="domain" description="Tet-like 2OG-Fe(II) oxygenase" evidence="1">
    <location>
        <begin position="84"/>
        <end position="134"/>
    </location>
</feature>
<gene>
    <name evidence="2" type="ORF">VP01_5022g2</name>
</gene>
<dbReference type="AlphaFoldDB" id="A0A0L6ULL4"/>
<feature type="non-terminal residue" evidence="2">
    <location>
        <position position="1"/>
    </location>
</feature>
<dbReference type="Proteomes" id="UP000037035">
    <property type="component" value="Unassembled WGS sequence"/>
</dbReference>
<protein>
    <recommendedName>
        <fullName evidence="1">Tet-like 2OG-Fe(II) oxygenase domain-containing protein</fullName>
    </recommendedName>
</protein>
<evidence type="ECO:0000259" key="1">
    <source>
        <dbReference type="Pfam" id="PF20515"/>
    </source>
</evidence>
<dbReference type="EMBL" id="LAVV01010190">
    <property type="protein sequence ID" value="KNZ49418.1"/>
    <property type="molecule type" value="Genomic_DNA"/>
</dbReference>
<comment type="caution">
    <text evidence="2">The sequence shown here is derived from an EMBL/GenBank/DDBJ whole genome shotgun (WGS) entry which is preliminary data.</text>
</comment>
<dbReference type="InterPro" id="IPR046798">
    <property type="entry name" value="2OG-FeII_Oxy_6"/>
</dbReference>
<dbReference type="Pfam" id="PF20515">
    <property type="entry name" value="2OG-FeII_Oxy_6"/>
    <property type="match status" value="1"/>
</dbReference>
<organism evidence="2 3">
    <name type="scientific">Puccinia sorghi</name>
    <dbReference type="NCBI Taxonomy" id="27349"/>
    <lineage>
        <taxon>Eukaryota</taxon>
        <taxon>Fungi</taxon>
        <taxon>Dikarya</taxon>
        <taxon>Basidiomycota</taxon>
        <taxon>Pucciniomycotina</taxon>
        <taxon>Pucciniomycetes</taxon>
        <taxon>Pucciniales</taxon>
        <taxon>Pucciniaceae</taxon>
        <taxon>Puccinia</taxon>
    </lineage>
</organism>